<dbReference type="PATRIC" id="fig|1618668.3.peg.145"/>
<dbReference type="Gene3D" id="3.40.50.2000">
    <property type="entry name" value="Glycogen Phosphorylase B"/>
    <property type="match status" value="1"/>
</dbReference>
<reference evidence="1 2" key="1">
    <citation type="journal article" date="2015" name="Nature">
        <title>rRNA introns, odd ribosomes, and small enigmatic genomes across a large radiation of phyla.</title>
        <authorList>
            <person name="Brown C.T."/>
            <person name="Hug L.A."/>
            <person name="Thomas B.C."/>
            <person name="Sharon I."/>
            <person name="Castelle C.J."/>
            <person name="Singh A."/>
            <person name="Wilkins M.J."/>
            <person name="Williams K.H."/>
            <person name="Banfield J.F."/>
        </authorList>
    </citation>
    <scope>NUCLEOTIDE SEQUENCE [LARGE SCALE GENOMIC DNA]</scope>
</reference>
<proteinExistence type="predicted"/>
<comment type="caution">
    <text evidence="1">The sequence shown here is derived from an EMBL/GenBank/DDBJ whole genome shotgun (WGS) entry which is preliminary data.</text>
</comment>
<gene>
    <name evidence="1" type="ORF">UY59_C0008G0004</name>
</gene>
<dbReference type="GO" id="GO:0016740">
    <property type="term" value="F:transferase activity"/>
    <property type="evidence" value="ECO:0007669"/>
    <property type="project" value="UniProtKB-KW"/>
</dbReference>
<protein>
    <submittedName>
        <fullName evidence="1">Glycosyltransferase</fullName>
    </submittedName>
</protein>
<keyword evidence="1" id="KW-0808">Transferase</keyword>
<organism evidence="1 2">
    <name type="scientific">Candidatus Kaiserbacteria bacterium GW2011_GWA1_50_28</name>
    <dbReference type="NCBI Taxonomy" id="1618668"/>
    <lineage>
        <taxon>Bacteria</taxon>
        <taxon>Candidatus Kaiseribacteriota</taxon>
    </lineage>
</organism>
<evidence type="ECO:0000313" key="2">
    <source>
        <dbReference type="Proteomes" id="UP000034057"/>
    </source>
</evidence>
<dbReference type="PANTHER" id="PTHR12526:SF627">
    <property type="entry name" value="D-RHAMNOSYLTRANSFERASE WBPZ"/>
    <property type="match status" value="1"/>
</dbReference>
<dbReference type="PANTHER" id="PTHR12526">
    <property type="entry name" value="GLYCOSYLTRANSFERASE"/>
    <property type="match status" value="1"/>
</dbReference>
<name>A0A0G1WHQ6_9BACT</name>
<sequence>MAERSIVTVTPLKGISNGARLLICTQSVDLDDPILGFFHRWIEELSKHCEKISVICLRQGRHSLPENVSVYSLHKEYGVSRIKYVFNFFRYIWKLRHDYDSVFVHMNQEYVFLGGNLWRIWGKRVVLWRNHKKGSFLTRLAGRYSHIVCYTSESAYVASFKNAIQMPIGIDTGLFKPDTSADPRSILFLGRLDPIKNADVFVEALELLSDDGVGFTADIYGGPTHGNEKYAQAIRNKVASPILNGHVRMHVGITHSHTPDIYRSHALYVNLTPSGSFDKTIGEAMASGLVVIVANESLRGVIADEFIAEADSVESVRCALQVALTLSEKRRSEIAKKSRVYILNEHSLPLLVQKLECVLFS</sequence>
<evidence type="ECO:0000313" key="1">
    <source>
        <dbReference type="EMBL" id="KKW18348.1"/>
    </source>
</evidence>
<dbReference type="SUPFAM" id="SSF53756">
    <property type="entry name" value="UDP-Glycosyltransferase/glycogen phosphorylase"/>
    <property type="match status" value="1"/>
</dbReference>
<dbReference type="EMBL" id="LCQO01000008">
    <property type="protein sequence ID" value="KKW18348.1"/>
    <property type="molecule type" value="Genomic_DNA"/>
</dbReference>
<accession>A0A0G1WHQ6</accession>
<dbReference type="AlphaFoldDB" id="A0A0G1WHQ6"/>
<dbReference type="CDD" id="cd03801">
    <property type="entry name" value="GT4_PimA-like"/>
    <property type="match status" value="1"/>
</dbReference>
<dbReference type="Pfam" id="PF13692">
    <property type="entry name" value="Glyco_trans_1_4"/>
    <property type="match status" value="1"/>
</dbReference>
<dbReference type="Proteomes" id="UP000034057">
    <property type="component" value="Unassembled WGS sequence"/>
</dbReference>